<feature type="region of interest" description="Disordered" evidence="3">
    <location>
        <begin position="1552"/>
        <end position="1759"/>
    </location>
</feature>
<feature type="compositionally biased region" description="Polar residues" evidence="3">
    <location>
        <begin position="2026"/>
        <end position="2042"/>
    </location>
</feature>
<evidence type="ECO:0000256" key="2">
    <source>
        <dbReference type="SAM" id="Coils"/>
    </source>
</evidence>
<feature type="compositionally biased region" description="Basic and acidic residues" evidence="3">
    <location>
        <begin position="2115"/>
        <end position="2135"/>
    </location>
</feature>
<dbReference type="EMBL" id="KQ434857">
    <property type="protein sequence ID" value="KZC08793.1"/>
    <property type="molecule type" value="Genomic_DNA"/>
</dbReference>
<evidence type="ECO:0000259" key="4">
    <source>
        <dbReference type="PROSITE" id="PS50157"/>
    </source>
</evidence>
<feature type="region of interest" description="Disordered" evidence="3">
    <location>
        <begin position="3346"/>
        <end position="3421"/>
    </location>
</feature>
<feature type="compositionally biased region" description="Polar residues" evidence="3">
    <location>
        <begin position="1638"/>
        <end position="1656"/>
    </location>
</feature>
<feature type="compositionally biased region" description="Basic and acidic residues" evidence="3">
    <location>
        <begin position="2179"/>
        <end position="2197"/>
    </location>
</feature>
<feature type="compositionally biased region" description="Basic and acidic residues" evidence="3">
    <location>
        <begin position="2876"/>
        <end position="2886"/>
    </location>
</feature>
<feature type="compositionally biased region" description="Basic and acidic residues" evidence="3">
    <location>
        <begin position="1554"/>
        <end position="1592"/>
    </location>
</feature>
<organism evidence="5 6">
    <name type="scientific">Dufourea novaeangliae</name>
    <name type="common">Sweat bee</name>
    <dbReference type="NCBI Taxonomy" id="178035"/>
    <lineage>
        <taxon>Eukaryota</taxon>
        <taxon>Metazoa</taxon>
        <taxon>Ecdysozoa</taxon>
        <taxon>Arthropoda</taxon>
        <taxon>Hexapoda</taxon>
        <taxon>Insecta</taxon>
        <taxon>Pterygota</taxon>
        <taxon>Neoptera</taxon>
        <taxon>Endopterygota</taxon>
        <taxon>Hymenoptera</taxon>
        <taxon>Apocrita</taxon>
        <taxon>Aculeata</taxon>
        <taxon>Apoidea</taxon>
        <taxon>Anthophila</taxon>
        <taxon>Halictidae</taxon>
        <taxon>Rophitinae</taxon>
        <taxon>Dufourea</taxon>
    </lineage>
</organism>
<feature type="region of interest" description="Disordered" evidence="3">
    <location>
        <begin position="2442"/>
        <end position="2511"/>
    </location>
</feature>
<feature type="compositionally biased region" description="Basic and acidic residues" evidence="3">
    <location>
        <begin position="4777"/>
        <end position="4811"/>
    </location>
</feature>
<feature type="compositionally biased region" description="Basic residues" evidence="3">
    <location>
        <begin position="931"/>
        <end position="947"/>
    </location>
</feature>
<feature type="region of interest" description="Disordered" evidence="3">
    <location>
        <begin position="3079"/>
        <end position="3131"/>
    </location>
</feature>
<feature type="compositionally biased region" description="Polar residues" evidence="3">
    <location>
        <begin position="1844"/>
        <end position="1861"/>
    </location>
</feature>
<feature type="compositionally biased region" description="Basic and acidic residues" evidence="3">
    <location>
        <begin position="5195"/>
        <end position="5222"/>
    </location>
</feature>
<feature type="region of interest" description="Disordered" evidence="3">
    <location>
        <begin position="1130"/>
        <end position="1470"/>
    </location>
</feature>
<feature type="compositionally biased region" description="Basic and acidic residues" evidence="3">
    <location>
        <begin position="4612"/>
        <end position="4629"/>
    </location>
</feature>
<keyword evidence="1" id="KW-0863">Zinc-finger</keyword>
<protein>
    <recommendedName>
        <fullName evidence="4">C2H2-type domain-containing protein</fullName>
    </recommendedName>
</protein>
<gene>
    <name evidence="5" type="ORF">WN55_11296</name>
</gene>
<feature type="compositionally biased region" description="Low complexity" evidence="3">
    <location>
        <begin position="2704"/>
        <end position="2713"/>
    </location>
</feature>
<feature type="compositionally biased region" description="Basic and acidic residues" evidence="3">
    <location>
        <begin position="3760"/>
        <end position="3770"/>
    </location>
</feature>
<feature type="compositionally biased region" description="Basic and acidic residues" evidence="3">
    <location>
        <begin position="2353"/>
        <end position="2365"/>
    </location>
</feature>
<feature type="compositionally biased region" description="Basic and acidic residues" evidence="3">
    <location>
        <begin position="3935"/>
        <end position="3964"/>
    </location>
</feature>
<feature type="compositionally biased region" description="Basic and acidic residues" evidence="3">
    <location>
        <begin position="1691"/>
        <end position="1740"/>
    </location>
</feature>
<feature type="compositionally biased region" description="Basic residues" evidence="3">
    <location>
        <begin position="2500"/>
        <end position="2510"/>
    </location>
</feature>
<accession>A0A154PAC6</accession>
<feature type="compositionally biased region" description="Basic and acidic residues" evidence="3">
    <location>
        <begin position="137"/>
        <end position="146"/>
    </location>
</feature>
<feature type="region of interest" description="Disordered" evidence="3">
    <location>
        <begin position="1844"/>
        <end position="1935"/>
    </location>
</feature>
<feature type="region of interest" description="Disordered" evidence="3">
    <location>
        <begin position="1997"/>
        <end position="2143"/>
    </location>
</feature>
<evidence type="ECO:0000313" key="5">
    <source>
        <dbReference type="EMBL" id="KZC08793.1"/>
    </source>
</evidence>
<feature type="compositionally biased region" description="Basic and acidic residues" evidence="3">
    <location>
        <begin position="3293"/>
        <end position="3315"/>
    </location>
</feature>
<feature type="domain" description="C2H2-type" evidence="4">
    <location>
        <begin position="2931"/>
        <end position="2955"/>
    </location>
</feature>
<feature type="compositionally biased region" description="Polar residues" evidence="3">
    <location>
        <begin position="3596"/>
        <end position="3607"/>
    </location>
</feature>
<feature type="region of interest" description="Disordered" evidence="3">
    <location>
        <begin position="1"/>
        <end position="80"/>
    </location>
</feature>
<feature type="compositionally biased region" description="Basic and acidic residues" evidence="3">
    <location>
        <begin position="104"/>
        <end position="122"/>
    </location>
</feature>
<feature type="compositionally biased region" description="Basic residues" evidence="3">
    <location>
        <begin position="3101"/>
        <end position="3114"/>
    </location>
</feature>
<feature type="compositionally biased region" description="Basic and acidic residues" evidence="3">
    <location>
        <begin position="2832"/>
        <end position="2854"/>
    </location>
</feature>
<feature type="compositionally biased region" description="Polar residues" evidence="3">
    <location>
        <begin position="3356"/>
        <end position="3379"/>
    </location>
</feature>
<feature type="compositionally biased region" description="Basic and acidic residues" evidence="3">
    <location>
        <begin position="57"/>
        <end position="80"/>
    </location>
</feature>
<feature type="compositionally biased region" description="Polar residues" evidence="3">
    <location>
        <begin position="2336"/>
        <end position="2346"/>
    </location>
</feature>
<evidence type="ECO:0000256" key="1">
    <source>
        <dbReference type="PROSITE-ProRule" id="PRU00042"/>
    </source>
</evidence>
<feature type="region of interest" description="Disordered" evidence="3">
    <location>
        <begin position="4598"/>
        <end position="4657"/>
    </location>
</feature>
<feature type="compositionally biased region" description="Low complexity" evidence="3">
    <location>
        <begin position="1609"/>
        <end position="1624"/>
    </location>
</feature>
<feature type="compositionally biased region" description="Basic and acidic residues" evidence="3">
    <location>
        <begin position="3870"/>
        <end position="3880"/>
    </location>
</feature>
<feature type="region of interest" description="Disordered" evidence="3">
    <location>
        <begin position="3208"/>
        <end position="3322"/>
    </location>
</feature>
<feature type="region of interest" description="Disordered" evidence="3">
    <location>
        <begin position="4692"/>
        <end position="4714"/>
    </location>
</feature>
<feature type="compositionally biased region" description="Polar residues" evidence="3">
    <location>
        <begin position="3647"/>
        <end position="3672"/>
    </location>
</feature>
<feature type="region of interest" description="Disordered" evidence="3">
    <location>
        <begin position="1776"/>
        <end position="1817"/>
    </location>
</feature>
<feature type="coiled-coil region" evidence="2">
    <location>
        <begin position="4429"/>
        <end position="4456"/>
    </location>
</feature>
<feature type="compositionally biased region" description="Basic and acidic residues" evidence="3">
    <location>
        <begin position="1434"/>
        <end position="1461"/>
    </location>
</feature>
<feature type="compositionally biased region" description="Basic and acidic residues" evidence="3">
    <location>
        <begin position="408"/>
        <end position="426"/>
    </location>
</feature>
<feature type="compositionally biased region" description="Basic and acidic residues" evidence="3">
    <location>
        <begin position="4958"/>
        <end position="4981"/>
    </location>
</feature>
<feature type="compositionally biased region" description="Basic and acidic residues" evidence="3">
    <location>
        <begin position="3090"/>
        <end position="3100"/>
    </location>
</feature>
<feature type="compositionally biased region" description="Polar residues" evidence="3">
    <location>
        <begin position="2648"/>
        <end position="2674"/>
    </location>
</feature>
<feature type="region of interest" description="Disordered" evidence="3">
    <location>
        <begin position="2806"/>
        <end position="2889"/>
    </location>
</feature>
<feature type="compositionally biased region" description="Basic residues" evidence="3">
    <location>
        <begin position="3921"/>
        <end position="3934"/>
    </location>
</feature>
<feature type="region of interest" description="Disordered" evidence="3">
    <location>
        <begin position="2538"/>
        <end position="2761"/>
    </location>
</feature>
<sequence length="5332" mass="601701">MVASTHNLDDLGVSHPASANGDRQQQQEKHGHTYRSAQTAQDKRSRLSNVINNLRKKVPDSRTGDSPRKEEDDRNSVERNLETLEKYVMTVLNGVIKDEEEDGKEVGKKECEKGTEPEKLPEDQEDEDSKGPGAKFEPSKPNESRTETAVFLLGKPENVESGAAGEEPCLEYMKLGEKDVTSQQSEDSSCSEVRSSQKKFPDEEVKPCQAETNDDNVSKSGKCSSKEVEDVETAKESFDEEKKENRSLGTIIMERLSDHQSDEKISNDFTKEDPKEFVSENVELRNVCRDLLNDLLNGINQLIDENSQEKEEMTLENSQEDSRNTRNQDLSMTSLHCSLPLDKVASVLQNCQTNDLAAPQSPSSPSSSSSSSSSSQGAKSPIKPPSPTVRHLCLYCDRKFLSISLRQRHTERVHQQGGGRRSERNSRKPSQNCQYCSDKCAESLDGLFQHMVGSHGDKYHACVQCSTRYPTREALVCHMTENHGVNVERNLQEKMKESSTPSKDLVNPCAREKPEPPSPKERRPDEPDHEHRTEPILLKPVVSGKETFSNPGSPEFDSSFYSSVSCNIRENLLHHLDGKLQSSTSALTSTATSIMDSKLQQQPQQQQSFYEHNVSQIQLPIDISLTAATPVYSKEYTNEDYENSSEYAQKPGKSNWSHPRRVSFEKYNFPRKYDGKEQWTCSIKDLSKFDISTQLTLRKKQQLLKERITLNRIQQTALHSPSETTNIDQTEILSLRKLEDLEELTGDRKVPEIDQVSSRCDVKSKEHKMDVREAKTSHLLTEFTPEFGNFLRLRKWDEKTTSEEAKKQERVYAELTGEWSRPRIYICGACAAKHVTLREMEDHKASTHPNVWCSHFEFSGDQRELYKHLFLPGKDDPTAKAKAAILVEKVCTKCSRNCNTLPELHRHMLECGGDQAWLLGLFGNGKKKCKWRPFGSRSRRRRQRGMKRNIQNSQTPRMTTPKEKQPTGPRVRPSDRESIQKMLANLPPKRATRKVMQDSALRTQGRLRNVQTRSRPRMVGDISTASRMSRNKAALRNKLLKNAKSIQRNRCRIDNISAVIESVVRNYNVEEKRTSVEVAKDGVESVDVEKDAKETKEEDTKGETNTVIRGKISRGPRILGKKRNIKIKEGIKVVNQPKKPGGMKGRPRSALKNPSEAKVDAPNEPAKTPKSVKVVGKVTEKATEVEANSPESKSPHPPTKIKVSTQTTPKKKRPVDPVASLNASIKAKSQLRSQDGKFARNPNKSPQKSPEVRPPSRQVVKGKGNKASPDTSVTRSKLRTTPKSKTGDQLPKRITRLSSDSDKMPTLEPAVQIASNNEEDVEASANDLPILSPANPSSSAEKVLRGKSMNSKNLDDKENPKKGDQVETVAEKKDSTRDPPEDKDLKQTKVRRQKVDAKNLEKSLENVSKDESLKEKGKGVAKEKFKRKSAPGRIVEEKKVSAAKTPEETTPKKDSKQKALETRSNSRAKLDKTLDTEDEIKIQSVPFEVKKLIGSDCKEDLLTKLVLTSRATNSKRCLRQPVPKAKGDQGKSKVQKDLEFEKFALDSELITDMSGKKEKIDRRKSLRKTEKKLEKDKRAPKNDQTELEEVNKLKIAVNEVKTAIRGRRSSSLSSESKSVSSSESQTRTEIEVPETSDNENTSGKRQTRGSLLNANEDQLAKETSVELNDMSLKKNTSLGKRRGRIKSNNDTSDRKSLEVSQARSDETDKNSSIEIISKDSDINTDDKATIEDDKPAKNDQEEPDTLAKVDQPNVDPQEHVEVESVNMNVNRLQIETGSSMDSGKENSLETVVGPQKLKVGRPRKSWGSKRERASKRSLNNVIGILTEGMNIPVESQQSVVLTVQTSLDNVNPDGSLQTSGQPPEEGSSKSLCADKSDKTEIANDPGKLNDDQGSCVPNPEEKQPVQTPVGSVKELNGEVSLAKTQNAKSAPNEIKEPTNDIILDLSRRKQKGKGSFLEKIVSKIAKQKDALLEGEVGSLLDTAADELTSILDEVGPGLSEAVENPGVGKPVAEKKVHGKRQEEAETNVTDENCQESLSTSAVGSEDTKASENMDIEILNNLHSDNQKEAKESTEEKNPFSVETESSREPLDTRFETESLNREDNNSMEIQSVETESSRKPLDTRFETESLNREDNNSMEITETDAEDLKMIVLGETNSVPNGITLPESISQSIGTCTPKPEEKSPRNDQEPVTEDTKVKRKSKKRSLEGNSPKKNKRKSVEPADEPEECVISEELHLADIMKLINRTKEVPSTKENIENDLFVGKVQLGKRKTLNDESETRDLSFAKVTVDLQRLEESTDPSKKLKTEAAGKTEDGGNKVSIGRTEDRVNEETLMNVEQNETSSLQVKGKRKSSGEKEPEIESPVRRSSKRRSLVEDKLNQEDELLSKDESETSDTTRRRSSRTKFSIQSKNEGAMFKEPEGDVTVNNVLVENIGESLTGLLAKGEPLVEPTSPVAKQTKVTKEDSGMQDPESEGTEKENGSESVLETGLKEPQNTPPKVPKKRGRKKKLLISESTVISGALEENNDSKMDGHFIEPQSVAVNQVPSRKSLRVSRPAEELEDQCKNSDARSDHFKIPEVTEVLQHTKKRTSKRKSTTDEHLDNQSNLSLAESESNADGSEAKAVSEKGNQLENTSQKDLPEGRKRASKSSNSGQVGLERSSSSGSIDLTQTSRTRSSKRKQLSSEDLSGQEILNRRAESTDNLSESSCVSESSYFRKKRFSKKKKASKELPDDVQTDTSITDSESADTERNSDRRQSLKRRAKKNISFFEDQFDLVDDFDIPMDIEDCLQQQDIISNIPQELETKLSTAKDKVDDTITPNVTISDKNEEEVAAEKEETVVEPEKPAESKEPEKSIEEEEEEEEEEDEEEEDEETSETEKINVKTDDTPQVQEDFQAPKKRAAGNFVVVHKKTGEILIVEKRKKLTKEAARFFCDVCATSFTRKSSLKKHNLSQSHLLQLVNSKKDKGTTDITDEDCNTTWKSEMSSQNETLSEDSKNFTDDSANIPQDCRNDQKESNSCSLDGSEDLEAVCTASMEQELLIDPQMKQRTLEDELLDEEICKITENMSHDEYVLTEHTSPIPECASTPIKTETKKLEEPEKKKKHERKKDKGKKKNLIDEPLDTSEPEILSESPTLNSLDAKSLCLNSSETLNAEIDLEHTESIHFHAETTSNLESIQKEESFKNKCLDGSNIFMSNDDQDMEIVKEKEQKQETNYSDNNVYDFGLPLEKTDNSSKIVPDDEQPTSKNDQPQERHSLKLTISKRNKEYYNQTEIDSNESKPFKETDSFYSSVQNREKESVEDSNDLRPVTDQHDAESSFNVSKDLKKVNKRNIERVKDVNEAHQVDCDENNIKVDGTMSNEPLDQQTQPDSVVGLQSESMKSSRHTKVKKGKSKKHLEEVENPSDLSTVKKTSKSKDNQSRQLQKELVKLPETIIDQESTECSETLGLDTSENEKQEFSLSNLQLENDLSEFMKASNEDECRSIGEVFENPQFCPDVEIVPKKNSNYNEGRIILQSFHEEDEASSSSLEDKPLSEILLMADEKLQADIKQEKGRQSSNILKNLEESKLEVELENQDCTENDTRNIHENDPISDENEMVNNEQIVSQIPSEEESEILKPAEDSDKNTISSEHENVEAVPKVKVDKEAKTVSNGRKSNTSERQNLNKKASRSQRYGSKDSHRRSKNKKISLKSKIADLTSESDDSDAEDKKESQNKSKIVKSVFGRVFGCEKTDKVKEVLNDWVSKSEDDSDMSRPGSTNDLKTSETKQEDKKRHSISSSAPFSPKKRTSKKPTKSSFSDRTKDQISAPEIQEEHRSGKHNKSKNSNNRKKSDPEASNYYFLVLPPTSCRPSKKRAEERISRAFEDELSESNATKEQKAKQKEANYGLRNQSKDSGVKDNGPYNYHDDPSKLETLEEPMEKNPKLKKRKSSASRKSKSKSDEDNWDDPVEKDTEKSVKESGDKHDSVKNLPQENTLTEQLSVDLESSNSCSSVAPSSVRNRSPSLDRNSQTTRNSEIDEEENEDMGHRRISPLFVCGTPRSSIESSSNSENEEEDENLDASETAARKRSSSEFSGEKIVIRSPSSTHKTEMVTIAPTDAIEDNALDVPQEIEAAKPRQGKVLNFDEELFVECCSRLKATTENELRGAKKIKLDHSEGYHRKEDQQQGFRGPRDRWRDVESQNSLGSLLESVNQLLGEEMYSTRERDYPKRGGRNIRSEHSSRSASPDISRADNLGYEDSLDVAFEHNNMLRDKIQQRMRESESLIASTFGQKSSNEVMDGEHPSKNMEQNILRNSYARMPDGGHLSGPNLSNGDYNDDLNVRNLQEQHPGKLNLESSGFKSKMNSALGGLLDKALSNLLHNNGKHDHNGSTPMKVLAELACARAPTSTTGDLPSQEDIQVPMKISAINKECTPDVGPPTIAKDLQKKVRNPIKELFERKKEMNERKQQQEKSKTEAALRELNVHRQRKTKKTKKHQDFPLIRRNEHGGLVERKKRRDGFERKEEFSSDRIKDVYEFDEEESQIEPNLGSVMSYRSRPGYEVNCIRTKEVDVAGLMSKAIGDTLENGKASEALSSRLESMIDRKFKELEKFAPKTKGALKAFQSEERQVTGPMDDFVERRQQQKPKRPMEQSLKHSKLKKRSKNPKKKPRNAWYENDSSDEYRTAVKAEDVGVGISKSQRTCSKGKQNIFAELYTSSESEFDDEDVDYETKRQRRAKKVTKKVIELGNAEGNQELVDKYCLENEDREHDWGDQDLKDDDNNKNDCDNKKSESEMSEQPLVIDERKDSDEQRNSDEETETQYERNFDLDDLYREDSSVADSDIEEPIVSEAPNPLEESKVENPSLSEEKTDNNIDYMQEDELIPLEEALDLLDQADTNLEVNYDNFRKEARSAERIDIIAPIEPVNETPDPVLEAEVKPLSPVEEQEEEPDNDLLSLPEKLSTNEKPQKESDNLPLHVFLSRKVQESKKRKEQQLKKMQEEQERILMDFQPTRRQRKCAIGKQGLLAEISSSDEEISLRDSRKSNDKSDHEKPRKQKRESKEKRKERYIEKKHEQMIAKEQKAIEEEILRELGKKKESLTQCIDAKADFNDTKEPDDAASGEAKIVQEQTQKKKHQTKEKQKKLNKSEEDVSITKNNEELNGLESNCSKSTRLEGDQDSETNQESANKLKKHSKSPMKPKKNSKGDTKVAVSIKKGKSSIADKSKSKTDAKGSKDKERRSSSGRRDSDDEELKTTKSWNKVEEGVGVAIGRRKRAAANQLYYWSSSSDEEEMLDVVPAVEEEEDDRQEQHGWIVGDSHKRMITMLAMEKQLKEKRRRSEDEFEPGKTKSKKHRNSTS</sequence>
<evidence type="ECO:0000256" key="3">
    <source>
        <dbReference type="SAM" id="MobiDB-lite"/>
    </source>
</evidence>
<feature type="region of interest" description="Disordered" evidence="3">
    <location>
        <begin position="4744"/>
        <end position="4848"/>
    </location>
</feature>
<feature type="compositionally biased region" description="Basic residues" evidence="3">
    <location>
        <begin position="3782"/>
        <end position="3791"/>
    </location>
</feature>
<keyword evidence="1" id="KW-0862">Zinc</keyword>
<feature type="compositionally biased region" description="Polar residues" evidence="3">
    <location>
        <begin position="949"/>
        <end position="958"/>
    </location>
</feature>
<feature type="compositionally biased region" description="Basic residues" evidence="3">
    <location>
        <begin position="5322"/>
        <end position="5332"/>
    </location>
</feature>
<feature type="compositionally biased region" description="Basic and acidic residues" evidence="3">
    <location>
        <begin position="3579"/>
        <end position="3588"/>
    </location>
</feature>
<feature type="region of interest" description="Disordered" evidence="3">
    <location>
        <begin position="2980"/>
        <end position="3021"/>
    </location>
</feature>
<feature type="region of interest" description="Disordered" evidence="3">
    <location>
        <begin position="4911"/>
        <end position="5049"/>
    </location>
</feature>
<feature type="compositionally biased region" description="Basic residues" evidence="3">
    <location>
        <begin position="5163"/>
        <end position="5177"/>
    </location>
</feature>
<feature type="compositionally biased region" description="Basic and acidic residues" evidence="3">
    <location>
        <begin position="2747"/>
        <end position="2756"/>
    </location>
</feature>
<feature type="region of interest" description="Disordered" evidence="3">
    <location>
        <begin position="4152"/>
        <end position="4172"/>
    </location>
</feature>
<feature type="compositionally biased region" description="Basic residues" evidence="3">
    <location>
        <begin position="2585"/>
        <end position="2594"/>
    </location>
</feature>
<feature type="compositionally biased region" description="Acidic residues" evidence="3">
    <location>
        <begin position="2855"/>
        <end position="2875"/>
    </location>
</feature>
<feature type="compositionally biased region" description="Basic and acidic residues" evidence="3">
    <location>
        <begin position="2555"/>
        <end position="2578"/>
    </location>
</feature>
<feature type="region of interest" description="Disordered" evidence="3">
    <location>
        <begin position="3739"/>
        <end position="4084"/>
    </location>
</feature>
<feature type="compositionally biased region" description="Basic residues" evidence="3">
    <location>
        <begin position="3814"/>
        <end position="3826"/>
    </location>
</feature>
<feature type="compositionally biased region" description="Basic and acidic residues" evidence="3">
    <location>
        <begin position="3851"/>
        <end position="3862"/>
    </location>
</feature>
<feature type="compositionally biased region" description="Low complexity" evidence="3">
    <location>
        <begin position="185"/>
        <end position="194"/>
    </location>
</feature>
<feature type="compositionally biased region" description="Basic and acidic residues" evidence="3">
    <location>
        <begin position="4831"/>
        <end position="4847"/>
    </location>
</feature>
<feature type="compositionally biased region" description="Basic residues" evidence="3">
    <location>
        <begin position="1798"/>
        <end position="1815"/>
    </location>
</feature>
<dbReference type="PROSITE" id="PS00028">
    <property type="entry name" value="ZINC_FINGER_C2H2_1"/>
    <property type="match status" value="3"/>
</dbReference>
<feature type="compositionally biased region" description="Basic and acidic residues" evidence="3">
    <location>
        <begin position="5034"/>
        <end position="5049"/>
    </location>
</feature>
<feature type="compositionally biased region" description="Polar residues" evidence="3">
    <location>
        <begin position="3966"/>
        <end position="3977"/>
    </location>
</feature>
<name>A0A154PAC6_DUFNO</name>
<feature type="compositionally biased region" description="Low complexity" evidence="3">
    <location>
        <begin position="3983"/>
        <end position="3994"/>
    </location>
</feature>
<feature type="compositionally biased region" description="Basic and acidic residues" evidence="3">
    <location>
        <begin position="2296"/>
        <end position="2317"/>
    </location>
</feature>
<dbReference type="InterPro" id="IPR013087">
    <property type="entry name" value="Znf_C2H2_type"/>
</dbReference>
<reference evidence="5 6" key="1">
    <citation type="submission" date="2015-07" db="EMBL/GenBank/DDBJ databases">
        <title>The genome of Dufourea novaeangliae.</title>
        <authorList>
            <person name="Pan H."/>
            <person name="Kapheim K."/>
        </authorList>
    </citation>
    <scope>NUCLEOTIDE SEQUENCE [LARGE SCALE GENOMIC DNA]</scope>
    <source>
        <strain evidence="5">0120121106</strain>
        <tissue evidence="5">Whole body</tissue>
    </source>
</reference>
<evidence type="ECO:0000313" key="6">
    <source>
        <dbReference type="Proteomes" id="UP000076502"/>
    </source>
</evidence>
<feature type="region of interest" description="Disordered" evidence="3">
    <location>
        <begin position="307"/>
        <end position="326"/>
    </location>
</feature>
<feature type="region of interest" description="Disordered" evidence="3">
    <location>
        <begin position="931"/>
        <end position="976"/>
    </location>
</feature>
<feature type="compositionally biased region" description="Basic and acidic residues" evidence="3">
    <location>
        <begin position="2806"/>
        <end position="2815"/>
    </location>
</feature>
<keyword evidence="6" id="KW-1185">Reference proteome</keyword>
<feature type="compositionally biased region" description="Basic and acidic residues" evidence="3">
    <location>
        <begin position="5011"/>
        <end position="5027"/>
    </location>
</feature>
<feature type="compositionally biased region" description="Basic and acidic residues" evidence="3">
    <location>
        <begin position="2011"/>
        <end position="2023"/>
    </location>
</feature>
<feature type="region of interest" description="Disordered" evidence="3">
    <location>
        <begin position="2159"/>
        <end position="2230"/>
    </location>
</feature>
<dbReference type="OrthoDB" id="6382392at2759"/>
<feature type="compositionally biased region" description="Basic and acidic residues" evidence="3">
    <location>
        <begin position="5081"/>
        <end position="5091"/>
    </location>
</feature>
<feature type="compositionally biased region" description="Basic and acidic residues" evidence="3">
    <location>
        <begin position="2084"/>
        <end position="2104"/>
    </location>
</feature>
<proteinExistence type="predicted"/>
<feature type="compositionally biased region" description="Basic and acidic residues" evidence="3">
    <location>
        <begin position="4744"/>
        <end position="4768"/>
    </location>
</feature>
<feature type="region of interest" description="Disordered" evidence="3">
    <location>
        <begin position="5304"/>
        <end position="5332"/>
    </location>
</feature>
<feature type="compositionally biased region" description="Basic and acidic residues" evidence="3">
    <location>
        <begin position="4937"/>
        <end position="4947"/>
    </location>
</feature>
<feature type="compositionally biased region" description="Polar residues" evidence="3">
    <location>
        <begin position="2159"/>
        <end position="2175"/>
    </location>
</feature>
<keyword evidence="1" id="KW-0479">Metal-binding</keyword>
<feature type="region of interest" description="Disordered" evidence="3">
    <location>
        <begin position="94"/>
        <end position="246"/>
    </location>
</feature>
<feature type="compositionally biased region" description="Polar residues" evidence="3">
    <location>
        <begin position="644"/>
        <end position="657"/>
    </location>
</feature>
<feature type="region of interest" description="Disordered" evidence="3">
    <location>
        <begin position="5081"/>
        <end position="5237"/>
    </location>
</feature>
<feature type="compositionally biased region" description="Low complexity" evidence="3">
    <location>
        <begin position="361"/>
        <end position="375"/>
    </location>
</feature>
<feature type="compositionally biased region" description="Basic and acidic residues" evidence="3">
    <location>
        <begin position="510"/>
        <end position="534"/>
    </location>
</feature>
<dbReference type="STRING" id="178035.A0A154PAC6"/>
<feature type="compositionally biased region" description="Basic residues" evidence="3">
    <location>
        <begin position="5107"/>
        <end position="5119"/>
    </location>
</feature>
<dbReference type="GO" id="GO:0008270">
    <property type="term" value="F:zinc ion binding"/>
    <property type="evidence" value="ECO:0007669"/>
    <property type="project" value="UniProtKB-KW"/>
</dbReference>
<feature type="compositionally biased region" description="Basic and acidic residues" evidence="3">
    <location>
        <begin position="1872"/>
        <end position="1881"/>
    </location>
</feature>
<feature type="compositionally biased region" description="Basic and acidic residues" evidence="3">
    <location>
        <begin position="5311"/>
        <end position="5321"/>
    </location>
</feature>
<feature type="compositionally biased region" description="Acidic residues" evidence="3">
    <location>
        <begin position="4047"/>
        <end position="4056"/>
    </location>
</feature>
<feature type="compositionally biased region" description="Basic residues" evidence="3">
    <location>
        <begin position="3677"/>
        <end position="3688"/>
    </location>
</feature>
<feature type="region of interest" description="Disordered" evidence="3">
    <location>
        <begin position="2296"/>
        <end position="2422"/>
    </location>
</feature>
<feature type="compositionally biased region" description="Polar residues" evidence="3">
    <location>
        <begin position="2627"/>
        <end position="2637"/>
    </location>
</feature>
<feature type="compositionally biased region" description="Basic and acidic residues" evidence="3">
    <location>
        <begin position="2064"/>
        <end position="2077"/>
    </location>
</feature>
<feature type="compositionally biased region" description="Polar residues" evidence="3">
    <location>
        <begin position="2603"/>
        <end position="2617"/>
    </location>
</feature>
<feature type="region of interest" description="Disordered" evidence="3">
    <location>
        <begin position="3570"/>
        <end position="3717"/>
    </location>
</feature>
<feature type="compositionally biased region" description="Polar residues" evidence="3">
    <location>
        <begin position="2980"/>
        <end position="2990"/>
    </location>
</feature>
<feature type="compositionally biased region" description="Basic and acidic residues" evidence="3">
    <location>
        <begin position="1353"/>
        <end position="1423"/>
    </location>
</feature>
<feature type="compositionally biased region" description="Basic and acidic residues" evidence="3">
    <location>
        <begin position="2373"/>
        <end position="2398"/>
    </location>
</feature>
<feature type="compositionally biased region" description="Polar residues" evidence="3">
    <location>
        <begin position="3995"/>
        <end position="4011"/>
    </location>
</feature>
<feature type="compositionally biased region" description="Basic and acidic residues" evidence="3">
    <location>
        <begin position="3276"/>
        <end position="3285"/>
    </location>
</feature>
<feature type="compositionally biased region" description="Basic and acidic residues" evidence="3">
    <location>
        <begin position="3902"/>
        <end position="3920"/>
    </location>
</feature>
<feature type="compositionally biased region" description="Basic residues" evidence="3">
    <location>
        <begin position="3381"/>
        <end position="3394"/>
    </location>
</feature>
<feature type="region of interest" description="Disordered" evidence="3">
    <location>
        <begin position="355"/>
        <end position="385"/>
    </location>
</feature>
<feature type="compositionally biased region" description="Basic and acidic residues" evidence="3">
    <location>
        <begin position="3613"/>
        <end position="3646"/>
    </location>
</feature>
<dbReference type="PROSITE" id="PS50157">
    <property type="entry name" value="ZINC_FINGER_C2H2_2"/>
    <property type="match status" value="1"/>
</dbReference>
<dbReference type="Proteomes" id="UP000076502">
    <property type="component" value="Unassembled WGS sequence"/>
</dbReference>
<keyword evidence="2" id="KW-0175">Coiled coil</keyword>
<feature type="compositionally biased region" description="Basic and acidic residues" evidence="3">
    <location>
        <begin position="4197"/>
        <end position="4218"/>
    </location>
</feature>
<feature type="compositionally biased region" description="Basic residues" evidence="3">
    <location>
        <begin position="2715"/>
        <end position="2726"/>
    </location>
</feature>
<feature type="region of interest" description="Disordered" evidence="3">
    <location>
        <begin position="639"/>
        <end position="659"/>
    </location>
</feature>
<feature type="compositionally biased region" description="Basic residues" evidence="3">
    <location>
        <begin position="4630"/>
        <end position="4646"/>
    </location>
</feature>
<feature type="region of interest" description="Disordered" evidence="3">
    <location>
        <begin position="4196"/>
        <end position="4229"/>
    </location>
</feature>
<feature type="region of interest" description="Disordered" evidence="3">
    <location>
        <begin position="493"/>
        <end position="550"/>
    </location>
</feature>
<dbReference type="SMART" id="SM00355">
    <property type="entry name" value="ZnF_C2H2"/>
    <property type="match status" value="6"/>
</dbReference>
<feature type="region of interest" description="Disordered" evidence="3">
    <location>
        <begin position="407"/>
        <end position="432"/>
    </location>
</feature>
<feature type="compositionally biased region" description="Basic and acidic residues" evidence="3">
    <location>
        <begin position="224"/>
        <end position="246"/>
    </location>
</feature>